<feature type="compositionally biased region" description="Basic and acidic residues" evidence="2">
    <location>
        <begin position="24"/>
        <end position="33"/>
    </location>
</feature>
<evidence type="ECO:0000256" key="1">
    <source>
        <dbReference type="ARBA" id="ARBA00022763"/>
    </source>
</evidence>
<dbReference type="Proteomes" id="UP001139031">
    <property type="component" value="Unassembled WGS sequence"/>
</dbReference>
<dbReference type="InterPro" id="IPR001126">
    <property type="entry name" value="UmuC"/>
</dbReference>
<keyword evidence="5" id="KW-1185">Reference proteome</keyword>
<dbReference type="InterPro" id="IPR050356">
    <property type="entry name" value="SulA_CellDiv_inhibitor"/>
</dbReference>
<proteinExistence type="predicted"/>
<dbReference type="Gene3D" id="3.40.1170.60">
    <property type="match status" value="1"/>
</dbReference>
<feature type="domain" description="UmuC" evidence="3">
    <location>
        <begin position="40"/>
        <end position="135"/>
    </location>
</feature>
<accession>A0ABS7TY16</accession>
<name>A0ABS7TY16_9BACT</name>
<comment type="caution">
    <text evidence="4">The sequence shown here is derived from an EMBL/GenBank/DDBJ whole genome shotgun (WGS) entry which is preliminary data.</text>
</comment>
<dbReference type="PANTHER" id="PTHR35369:SF2">
    <property type="entry name" value="BLR3025 PROTEIN"/>
    <property type="match status" value="1"/>
</dbReference>
<dbReference type="CDD" id="cd03468">
    <property type="entry name" value="PolY_like"/>
    <property type="match status" value="1"/>
</dbReference>
<protein>
    <submittedName>
        <fullName evidence="4">DNA polymerase Y family protein</fullName>
    </submittedName>
</protein>
<gene>
    <name evidence="4" type="ORF">K7C98_27975</name>
</gene>
<dbReference type="RefSeq" id="WP_224194837.1">
    <property type="nucleotide sequence ID" value="NZ_JAIRAU010000039.1"/>
</dbReference>
<dbReference type="InterPro" id="IPR043502">
    <property type="entry name" value="DNA/RNA_pol_sf"/>
</dbReference>
<dbReference type="PANTHER" id="PTHR35369">
    <property type="entry name" value="BLR3025 PROTEIN-RELATED"/>
    <property type="match status" value="1"/>
</dbReference>
<keyword evidence="1" id="KW-0227">DNA damage</keyword>
<organism evidence="4 5">
    <name type="scientific">Nannocystis pusilla</name>
    <dbReference type="NCBI Taxonomy" id="889268"/>
    <lineage>
        <taxon>Bacteria</taxon>
        <taxon>Pseudomonadati</taxon>
        <taxon>Myxococcota</taxon>
        <taxon>Polyangia</taxon>
        <taxon>Nannocystales</taxon>
        <taxon>Nannocystaceae</taxon>
        <taxon>Nannocystis</taxon>
    </lineage>
</organism>
<sequence length="543" mass="58538">MVRPSLPAVFRDAPVLSGGPGRGPEPDSKDRSEPSTPARLACAHLPAFPLQVLLRRRPELRGAPVAVTSREGPHGEVLWASQAARRRGVARGMRCAAARSLVPELHAEPVPEDILSAAADELLRALLRRSPRVEPCADPRGAFWLDPSGLERLQGDLPTWAGGLRRDLEALGYAAGVAVGFSRYSTLALARHGSLAAPLVLASPAEEAARAGAVPLAALDLPPVLQDTLEKLGISSLGGFLALPAAEVRTRLGSAAAALHARAGGREHAPLRPAELDDPPELALEIDPPDDDRERLLFALKEPIACLLRQVCTGGDALVLVRLTLELDHEDPAVTTVEPAAPLQAEPDDLLQLLDLLRLRLDNLVLAAPVKRAVLVGLGARARAEQLALLRGRGRDLAAAARALARVRAAFGEQAVTRAALRSAHLPEASFAWEPVSEVTCPIVHDLPANHHEALAAPPLCRRLLPRPLPLPRRDEADEHWLAASGLVRGAVVRMAGPYRVSGGWWAREVERDYYFAETVHGDIAWLFYDRPRDRWYLHGILD</sequence>
<dbReference type="PROSITE" id="PS50173">
    <property type="entry name" value="UMUC"/>
    <property type="match status" value="1"/>
</dbReference>
<reference evidence="4" key="1">
    <citation type="submission" date="2021-08" db="EMBL/GenBank/DDBJ databases">
        <authorList>
            <person name="Stevens D.C."/>
        </authorList>
    </citation>
    <scope>NUCLEOTIDE SEQUENCE</scope>
    <source>
        <strain evidence="4">DSM 53165</strain>
    </source>
</reference>
<dbReference type="Pfam" id="PF00817">
    <property type="entry name" value="IMS"/>
    <property type="match status" value="1"/>
</dbReference>
<evidence type="ECO:0000259" key="3">
    <source>
        <dbReference type="PROSITE" id="PS50173"/>
    </source>
</evidence>
<dbReference type="SUPFAM" id="SSF56672">
    <property type="entry name" value="DNA/RNA polymerases"/>
    <property type="match status" value="1"/>
</dbReference>
<evidence type="ECO:0000313" key="5">
    <source>
        <dbReference type="Proteomes" id="UP001139031"/>
    </source>
</evidence>
<feature type="region of interest" description="Disordered" evidence="2">
    <location>
        <begin position="1"/>
        <end position="36"/>
    </location>
</feature>
<evidence type="ECO:0000256" key="2">
    <source>
        <dbReference type="SAM" id="MobiDB-lite"/>
    </source>
</evidence>
<evidence type="ECO:0000313" key="4">
    <source>
        <dbReference type="EMBL" id="MBZ5713091.1"/>
    </source>
</evidence>
<dbReference type="EMBL" id="JAIRAU010000039">
    <property type="protein sequence ID" value="MBZ5713091.1"/>
    <property type="molecule type" value="Genomic_DNA"/>
</dbReference>